<accession>A0A4R6NYH4</accession>
<evidence type="ECO:0000313" key="1">
    <source>
        <dbReference type="EMBL" id="TDP29826.1"/>
    </source>
</evidence>
<dbReference type="Proteomes" id="UP000295087">
    <property type="component" value="Unassembled WGS sequence"/>
</dbReference>
<proteinExistence type="predicted"/>
<dbReference type="AlphaFoldDB" id="A0A4R6NYH4"/>
<reference evidence="1 2" key="1">
    <citation type="submission" date="2019-03" db="EMBL/GenBank/DDBJ databases">
        <title>Genomic Encyclopedia of Type Strains, Phase IV (KMG-IV): sequencing the most valuable type-strain genomes for metagenomic binning, comparative biology and taxonomic classification.</title>
        <authorList>
            <person name="Goeker M."/>
        </authorList>
    </citation>
    <scope>NUCLEOTIDE SEQUENCE [LARGE SCALE GENOMIC DNA]</scope>
    <source>
        <strain evidence="1 2">DSM 44496</strain>
    </source>
</reference>
<comment type="caution">
    <text evidence="1">The sequence shown here is derived from an EMBL/GenBank/DDBJ whole genome shotgun (WGS) entry which is preliminary data.</text>
</comment>
<organism evidence="1 2">
    <name type="scientific">Nocardia ignorata</name>
    <dbReference type="NCBI Taxonomy" id="145285"/>
    <lineage>
        <taxon>Bacteria</taxon>
        <taxon>Bacillati</taxon>
        <taxon>Actinomycetota</taxon>
        <taxon>Actinomycetes</taxon>
        <taxon>Mycobacteriales</taxon>
        <taxon>Nocardiaceae</taxon>
        <taxon>Nocardia</taxon>
    </lineage>
</organism>
<gene>
    <name evidence="1" type="ORF">DFR75_11294</name>
</gene>
<evidence type="ECO:0000313" key="2">
    <source>
        <dbReference type="Proteomes" id="UP000295087"/>
    </source>
</evidence>
<keyword evidence="2" id="KW-1185">Reference proteome</keyword>
<protein>
    <submittedName>
        <fullName evidence="1">Uncharacterized protein</fullName>
    </submittedName>
</protein>
<dbReference type="EMBL" id="SNXK01000012">
    <property type="protein sequence ID" value="TDP29826.1"/>
    <property type="molecule type" value="Genomic_DNA"/>
</dbReference>
<name>A0A4R6NYH4_NOCIG</name>
<sequence length="41" mass="4410">MSTDVADGELSRRPIGSTARITDQELAEAVELIVDHEVVEG</sequence>
<dbReference type="RefSeq" id="WP_255284046.1">
    <property type="nucleotide sequence ID" value="NZ_SNXK01000012.1"/>
</dbReference>